<keyword evidence="2" id="KW-0690">Ribosome biogenesis</keyword>
<evidence type="ECO:0000256" key="2">
    <source>
        <dbReference type="ARBA" id="ARBA00022517"/>
    </source>
</evidence>
<evidence type="ECO:0000256" key="1">
    <source>
        <dbReference type="ARBA" id="ARBA00004123"/>
    </source>
</evidence>
<dbReference type="GO" id="GO:0003723">
    <property type="term" value="F:RNA binding"/>
    <property type="evidence" value="ECO:0007669"/>
    <property type="project" value="UniProtKB-KW"/>
</dbReference>
<evidence type="ECO:0000256" key="6">
    <source>
        <dbReference type="SAM" id="MobiDB-lite"/>
    </source>
</evidence>
<dbReference type="OrthoDB" id="21550at2759"/>
<feature type="compositionally biased region" description="Pro residues" evidence="6">
    <location>
        <begin position="77"/>
        <end position="91"/>
    </location>
</feature>
<evidence type="ECO:0000313" key="7">
    <source>
        <dbReference type="EMBL" id="RKO86194.1"/>
    </source>
</evidence>
<dbReference type="GO" id="GO:0000493">
    <property type="term" value="P:box H/ACA snoRNP assembly"/>
    <property type="evidence" value="ECO:0007669"/>
    <property type="project" value="InterPro"/>
</dbReference>
<gene>
    <name evidence="7" type="ORF">BDK51DRAFT_46235</name>
</gene>
<dbReference type="Gene3D" id="2.40.10.230">
    <property type="entry name" value="Probable tRNA pseudouridine synthase domain"/>
    <property type="match status" value="1"/>
</dbReference>
<organism evidence="7 8">
    <name type="scientific">Blyttiomyces helicus</name>
    <dbReference type="NCBI Taxonomy" id="388810"/>
    <lineage>
        <taxon>Eukaryota</taxon>
        <taxon>Fungi</taxon>
        <taxon>Fungi incertae sedis</taxon>
        <taxon>Chytridiomycota</taxon>
        <taxon>Chytridiomycota incertae sedis</taxon>
        <taxon>Chytridiomycetes</taxon>
        <taxon>Chytridiomycetes incertae sedis</taxon>
        <taxon>Blyttiomyces</taxon>
    </lineage>
</organism>
<reference evidence="8" key="1">
    <citation type="journal article" date="2018" name="Nat. Microbiol.">
        <title>Leveraging single-cell genomics to expand the fungal tree of life.</title>
        <authorList>
            <person name="Ahrendt S.R."/>
            <person name="Quandt C.A."/>
            <person name="Ciobanu D."/>
            <person name="Clum A."/>
            <person name="Salamov A."/>
            <person name="Andreopoulos B."/>
            <person name="Cheng J.F."/>
            <person name="Woyke T."/>
            <person name="Pelin A."/>
            <person name="Henrissat B."/>
            <person name="Reynolds N.K."/>
            <person name="Benny G.L."/>
            <person name="Smith M.E."/>
            <person name="James T.Y."/>
            <person name="Grigoriev I.V."/>
        </authorList>
    </citation>
    <scope>NUCLEOTIDE SEQUENCE [LARGE SCALE GENOMIC DNA]</scope>
</reference>
<dbReference type="EMBL" id="KZ998400">
    <property type="protein sequence ID" value="RKO86194.1"/>
    <property type="molecule type" value="Genomic_DNA"/>
</dbReference>
<feature type="region of interest" description="Disordered" evidence="6">
    <location>
        <begin position="76"/>
        <end position="271"/>
    </location>
</feature>
<name>A0A4P9W245_9FUNG</name>
<feature type="compositionally biased region" description="Low complexity" evidence="6">
    <location>
        <begin position="119"/>
        <end position="133"/>
    </location>
</feature>
<dbReference type="GO" id="GO:0005634">
    <property type="term" value="C:nucleus"/>
    <property type="evidence" value="ECO:0007669"/>
    <property type="project" value="UniProtKB-SubCell"/>
</dbReference>
<sequence length="360" mass="36856">MVSVKVEGEGHPEAGEIADGAVEAAVADGGDAPPGEIAGDVTGGEPVREWEEPPIDPADPVSFPVIAAPIVVKPEPQLQPAPEPEESPPASPSAEPLFFIDVKGSTGSDSGESSDEDGGAAPNNAVVAGASAAPEPPEPPVVTAAPLETVEPASASPAPVPMVEDPVVKSEVTAPVADAGEQSDVEFISSSSDSDSRGGPGWREWSTPPPKLARGGAIETTKIHARLIDPSSSDDEDTPAVAAADTDKKLNAKQPRRGAAGGDDDDEDDGPVVLRTKNELAALPPVEPVKIEIPPDAPLLRIGTVKNVIGNLVIIESLESGENEVLDADTVLIFDDRVPLGKVIPALPRARSLISIPFSD</sequence>
<keyword evidence="3" id="KW-0698">rRNA processing</keyword>
<keyword evidence="8" id="KW-1185">Reference proteome</keyword>
<evidence type="ECO:0000313" key="8">
    <source>
        <dbReference type="Proteomes" id="UP000269721"/>
    </source>
</evidence>
<dbReference type="InterPro" id="IPR038664">
    <property type="entry name" value="Gar1/Naf1_Cbf5-bd_sf"/>
</dbReference>
<dbReference type="GO" id="GO:0005732">
    <property type="term" value="C:sno(s)RNA-containing ribonucleoprotein complex"/>
    <property type="evidence" value="ECO:0007669"/>
    <property type="project" value="InterPro"/>
</dbReference>
<proteinExistence type="predicted"/>
<feature type="compositionally biased region" description="Low complexity" evidence="6">
    <location>
        <begin position="141"/>
        <end position="157"/>
    </location>
</feature>
<evidence type="ECO:0000256" key="3">
    <source>
        <dbReference type="ARBA" id="ARBA00022552"/>
    </source>
</evidence>
<protein>
    <submittedName>
        <fullName evidence="7">Uncharacterized protein</fullName>
    </submittedName>
</protein>
<dbReference type="GO" id="GO:0006364">
    <property type="term" value="P:rRNA processing"/>
    <property type="evidence" value="ECO:0007669"/>
    <property type="project" value="UniProtKB-KW"/>
</dbReference>
<keyword evidence="5" id="KW-0539">Nucleus</keyword>
<keyword evidence="4" id="KW-0694">RNA-binding</keyword>
<evidence type="ECO:0000256" key="4">
    <source>
        <dbReference type="ARBA" id="ARBA00022884"/>
    </source>
</evidence>
<dbReference type="InterPro" id="IPR040309">
    <property type="entry name" value="Naf1"/>
</dbReference>
<feature type="compositionally biased region" description="Low complexity" evidence="6">
    <location>
        <begin position="26"/>
        <end position="36"/>
    </location>
</feature>
<dbReference type="PANTHER" id="PTHR31633:SF1">
    <property type="entry name" value="H_ACA RIBONUCLEOPROTEIN COMPLEX NON-CORE SUBUNIT NAF1"/>
    <property type="match status" value="1"/>
</dbReference>
<evidence type="ECO:0000256" key="5">
    <source>
        <dbReference type="ARBA" id="ARBA00023242"/>
    </source>
</evidence>
<comment type="subcellular location">
    <subcellularLocation>
        <location evidence="1">Nucleus</location>
    </subcellularLocation>
</comment>
<dbReference type="AlphaFoldDB" id="A0A4P9W245"/>
<accession>A0A4P9W245</accession>
<dbReference type="PANTHER" id="PTHR31633">
    <property type="entry name" value="H/ACA RIBONUCLEOPROTEIN COMPLEX NON-CORE SUBUNIT NAF1"/>
    <property type="match status" value="1"/>
</dbReference>
<dbReference type="Proteomes" id="UP000269721">
    <property type="component" value="Unassembled WGS sequence"/>
</dbReference>
<feature type="region of interest" description="Disordered" evidence="6">
    <location>
        <begin position="26"/>
        <end position="61"/>
    </location>
</feature>